<evidence type="ECO:0000313" key="1">
    <source>
        <dbReference type="EMBL" id="AXG08419.1"/>
    </source>
</evidence>
<accession>A0A345E897</accession>
<geneLocation type="plasmid" evidence="2">
    <name>pcba1112-01</name>
</geneLocation>
<evidence type="ECO:0000313" key="2">
    <source>
        <dbReference type="Proteomes" id="UP000252985"/>
    </source>
</evidence>
<dbReference type="AlphaFoldDB" id="A0A345E897"/>
<dbReference type="Proteomes" id="UP000252985">
    <property type="component" value="Plasmid pCBA1112-01"/>
</dbReference>
<keyword evidence="1" id="KW-0614">Plasmid</keyword>
<name>A0A345E897_9EURY</name>
<gene>
    <name evidence="1" type="ORF">DU484_00350</name>
</gene>
<proteinExistence type="predicted"/>
<organism evidence="1 2">
    <name type="scientific">Haloplanus rubicundus</name>
    <dbReference type="NCBI Taxonomy" id="1547898"/>
    <lineage>
        <taxon>Archaea</taxon>
        <taxon>Methanobacteriati</taxon>
        <taxon>Methanobacteriota</taxon>
        <taxon>Stenosarchaea group</taxon>
        <taxon>Halobacteria</taxon>
        <taxon>Halobacteriales</taxon>
        <taxon>Haloferacaceae</taxon>
        <taxon>Haloplanus</taxon>
    </lineage>
</organism>
<sequence length="360" mass="40469">MVAGKPKIPDISGAVATFDLTGDEWELEFRADSVRVERDGKDALEYVEAIVETGFAGDLGYLVVNIPSDWADPIRGDVFERIHERIAPTPGTDASSTIGSENATTDLPLVTRCHPDENIQLPADASVYWFGQRMDLDDESVWPDTIEGWEDRFDRSLRNLDWLPTVLTEEHEGNESTEHYLIKGATAGLLVRAAHDDAESETLEEYVFETVLRNDELETESGEDPCVDVHASFDDALDSCIPWPDEVDDSADLVIEVETGRGEGSTQFRKFWHTIDRLADDEYADDFVCVVVPPRLLAKTKKQAEYLCKLVKLWNRRVDLTESDIEGPYARLAVPVFDESGSCQSLREAEAFVEEVYDRE</sequence>
<reference evidence="1 2" key="1">
    <citation type="submission" date="2018-07" db="EMBL/GenBank/DDBJ databases">
        <title>Genome sequences of Haloplanus sp. CBA1112.</title>
        <authorList>
            <person name="Kim Y.B."/>
            <person name="Roh S.W."/>
        </authorList>
    </citation>
    <scope>NUCLEOTIDE SEQUENCE [LARGE SCALE GENOMIC DNA]</scope>
    <source>
        <strain evidence="1 2">CBA1112</strain>
        <plasmid evidence="2">pcba1112-01</plasmid>
    </source>
</reference>
<protein>
    <submittedName>
        <fullName evidence="1">Uncharacterized protein</fullName>
    </submittedName>
</protein>
<dbReference type="KEGG" id="haq:DU484_00350"/>
<dbReference type="EMBL" id="CP031147">
    <property type="protein sequence ID" value="AXG08419.1"/>
    <property type="molecule type" value="Genomic_DNA"/>
</dbReference>